<feature type="transmembrane region" description="Helical" evidence="1">
    <location>
        <begin position="74"/>
        <end position="103"/>
    </location>
</feature>
<feature type="transmembrane region" description="Helical" evidence="1">
    <location>
        <begin position="187"/>
        <end position="214"/>
    </location>
</feature>
<feature type="transmembrane region" description="Helical" evidence="1">
    <location>
        <begin position="317"/>
        <end position="337"/>
    </location>
</feature>
<sequence>MLKIKEILRAPINGQQLYLGVLVFYLFFSFLRNTTFDPYLGSRPFNLASYICVALLIFKIYFLDDYKLKGKILITFFLLIAVCSWRLSTSNLIIVMAAFIMAAKDVSFTRIIQCYFYTTLILLVSVVTFSLLGVIKDLVFVVHGRATRYALGIVYPTDLASHVLYLLLAHVYLYYNKLNWRYYTGYVLIALLLKFITDARLSIICILLILPVVWTAKLAENPQSKVAHFITSLYWIFIPVLAFISFAGTYFFDNTNHIYYKIDHLLSGRLSYGLMSMYRYHFTMLGQKVEENGLGGSKGLSVFHHGNVGYFYIDSSYLRLIMIYGLLVTIIILGLMITISVRSVVGRNYAITAILLIVTLSCFVEQHLLELSYNPFLLALLANPRIISEVNINWKRKSIV</sequence>
<keyword evidence="1" id="KW-0472">Membrane</keyword>
<evidence type="ECO:0000313" key="2">
    <source>
        <dbReference type="EMBL" id="MCD7139310.1"/>
    </source>
</evidence>
<dbReference type="RefSeq" id="WP_182589362.1">
    <property type="nucleotide sequence ID" value="NZ_JACIVH010000074.1"/>
</dbReference>
<comment type="caution">
    <text evidence="2">The sequence shown here is derived from an EMBL/GenBank/DDBJ whole genome shotgun (WGS) entry which is preliminary data.</text>
</comment>
<evidence type="ECO:0000313" key="3">
    <source>
        <dbReference type="Proteomes" id="UP001200032"/>
    </source>
</evidence>
<feature type="transmembrane region" description="Helical" evidence="1">
    <location>
        <begin position="226"/>
        <end position="252"/>
    </location>
</feature>
<evidence type="ECO:0000256" key="1">
    <source>
        <dbReference type="SAM" id="Phobius"/>
    </source>
</evidence>
<feature type="transmembrane region" description="Helical" evidence="1">
    <location>
        <begin position="43"/>
        <end position="62"/>
    </location>
</feature>
<feature type="transmembrane region" description="Helical" evidence="1">
    <location>
        <begin position="12"/>
        <end position="31"/>
    </location>
</feature>
<dbReference type="EMBL" id="JAJPDJ010000069">
    <property type="protein sequence ID" value="MCD7139310.1"/>
    <property type="molecule type" value="Genomic_DNA"/>
</dbReference>
<dbReference type="Proteomes" id="UP001200032">
    <property type="component" value="Unassembled WGS sequence"/>
</dbReference>
<gene>
    <name evidence="2" type="ORF">LTY59_08775</name>
</gene>
<protein>
    <submittedName>
        <fullName evidence="2">Polymerase</fullName>
    </submittedName>
</protein>
<accession>A0ABS8RFM4</accession>
<keyword evidence="1" id="KW-1133">Transmembrane helix</keyword>
<feature type="transmembrane region" description="Helical" evidence="1">
    <location>
        <begin position="349"/>
        <end position="369"/>
    </location>
</feature>
<feature type="transmembrane region" description="Helical" evidence="1">
    <location>
        <begin position="153"/>
        <end position="175"/>
    </location>
</feature>
<keyword evidence="1" id="KW-0812">Transmembrane</keyword>
<name>A0ABS8RFM4_9LACO</name>
<proteinExistence type="predicted"/>
<keyword evidence="3" id="KW-1185">Reference proteome</keyword>
<organism evidence="2 3">
    <name type="scientific">Limosilactobacillus balticus</name>
    <dbReference type="NCBI Taxonomy" id="2759747"/>
    <lineage>
        <taxon>Bacteria</taxon>
        <taxon>Bacillati</taxon>
        <taxon>Bacillota</taxon>
        <taxon>Bacilli</taxon>
        <taxon>Lactobacillales</taxon>
        <taxon>Lactobacillaceae</taxon>
        <taxon>Limosilactobacillus</taxon>
    </lineage>
</organism>
<feature type="transmembrane region" description="Helical" evidence="1">
    <location>
        <begin position="115"/>
        <end position="141"/>
    </location>
</feature>
<reference evidence="2 3" key="1">
    <citation type="submission" date="2021-12" db="EMBL/GenBank/DDBJ databases">
        <title>A phylogenomic analysis of Limosilactobacillus reuteri reveals ancient and stable evolutionary relationships with rodents and birds and zoonotic transmission to humans.</title>
        <authorList>
            <person name="Li F."/>
            <person name="Li X."/>
            <person name="Cheng C."/>
            <person name="Tollenaar S."/>
            <person name="Zhang J.S."/>
            <person name="Simpson D."/>
            <person name="Tasseva G."/>
            <person name="Perez-Munoz M.E."/>
            <person name="Frese S."/>
            <person name="Gaenzle M.G."/>
            <person name="Walter J."/>
            <person name="Zheng J."/>
        </authorList>
    </citation>
    <scope>NUCLEOTIDE SEQUENCE [LARGE SCALE GENOMIC DNA]</scope>
    <source>
        <strain evidence="2 3">WF-AF5-A</strain>
    </source>
</reference>